<protein>
    <submittedName>
        <fullName evidence="1">Uncharacterized protein</fullName>
    </submittedName>
</protein>
<proteinExistence type="predicted"/>
<sequence length="287" mass="32356">MTTPGALHPYNPGEDELGIRLDLSGEALKAALAGLLAGGERHGGIEQVVEAMKMKASLFADAFADQGRDLTPEQFLKLCMFMPTVRRRVTEYTEGEQFVTLRDALVELQEKTAVDFKVDRFQQHFPKGRKHRWIRDLAAEVLHNSNMELYPLMTRWVWDRKANSGVLREIWFGPDVDNTVIDAPDNYGMYLKLREELSGYLTDNGIFRDVPFYVDLLCAQVYAGYISSQGSAFLKADFASEQDSFLFVLRLVGLDGVPAKTRERDDACDDDLDLSEIMTTSRLLGNA</sequence>
<reference evidence="1 2" key="1">
    <citation type="submission" date="2015-09" db="EMBL/GenBank/DDBJ databases">
        <title>Complete genome sequence of a benzo[a]pyrene-degrading bacterium Altererythrobacter epoxidivorans CGMCC 1.7731T.</title>
        <authorList>
            <person name="Li Z."/>
            <person name="Cheng H."/>
            <person name="Huo Y."/>
            <person name="Xu X."/>
        </authorList>
    </citation>
    <scope>NUCLEOTIDE SEQUENCE [LARGE SCALE GENOMIC DNA]</scope>
    <source>
        <strain evidence="1 2">CGMCC 1.7731</strain>
    </source>
</reference>
<dbReference type="EMBL" id="CP012669">
    <property type="protein sequence ID" value="ALE16080.1"/>
    <property type="molecule type" value="Genomic_DNA"/>
</dbReference>
<dbReference type="KEGG" id="aep:AMC99_00777"/>
<dbReference type="PATRIC" id="fig|361183.4.peg.759"/>
<organism evidence="1 2">
    <name type="scientific">Altererythrobacter epoxidivorans</name>
    <dbReference type="NCBI Taxonomy" id="361183"/>
    <lineage>
        <taxon>Bacteria</taxon>
        <taxon>Pseudomonadati</taxon>
        <taxon>Pseudomonadota</taxon>
        <taxon>Alphaproteobacteria</taxon>
        <taxon>Sphingomonadales</taxon>
        <taxon>Erythrobacteraceae</taxon>
        <taxon>Altererythrobacter</taxon>
    </lineage>
</organism>
<evidence type="ECO:0000313" key="1">
    <source>
        <dbReference type="EMBL" id="ALE16080.1"/>
    </source>
</evidence>
<dbReference type="Proteomes" id="UP000057938">
    <property type="component" value="Chromosome"/>
</dbReference>
<dbReference type="AlphaFoldDB" id="A0A0M4MFQ9"/>
<dbReference type="RefSeq" id="WP_061922976.1">
    <property type="nucleotide sequence ID" value="NZ_CP012669.1"/>
</dbReference>
<gene>
    <name evidence="1" type="ORF">AMC99_00777</name>
</gene>
<dbReference type="OrthoDB" id="5791859at2"/>
<evidence type="ECO:0000313" key="2">
    <source>
        <dbReference type="Proteomes" id="UP000057938"/>
    </source>
</evidence>
<accession>A0A0M4MFQ9</accession>
<dbReference type="STRING" id="361183.AMC99_00777"/>
<name>A0A0M4MFQ9_9SPHN</name>
<keyword evidence="2" id="KW-1185">Reference proteome</keyword>